<evidence type="ECO:0000256" key="3">
    <source>
        <dbReference type="ARBA" id="ARBA00023163"/>
    </source>
</evidence>
<dbReference type="PANTHER" id="PTHR46797:SF23">
    <property type="entry name" value="HTH-TYPE TRANSCRIPTIONAL REGULATOR SUTR"/>
    <property type="match status" value="1"/>
</dbReference>
<dbReference type="RefSeq" id="WP_096461876.1">
    <property type="nucleotide sequence ID" value="NZ_AP014936.1"/>
</dbReference>
<dbReference type="InterPro" id="IPR001387">
    <property type="entry name" value="Cro/C1-type_HTH"/>
</dbReference>
<evidence type="ECO:0000256" key="2">
    <source>
        <dbReference type="ARBA" id="ARBA00023125"/>
    </source>
</evidence>
<evidence type="ECO:0000313" key="6">
    <source>
        <dbReference type="Proteomes" id="UP000218899"/>
    </source>
</evidence>
<accession>A0A1B4V7K8</accession>
<dbReference type="InterPro" id="IPR010982">
    <property type="entry name" value="Lambda_DNA-bd_dom_sf"/>
</dbReference>
<dbReference type="GO" id="GO:0005829">
    <property type="term" value="C:cytosol"/>
    <property type="evidence" value="ECO:0007669"/>
    <property type="project" value="TreeGrafter"/>
</dbReference>
<dbReference type="OrthoDB" id="6307340at2"/>
<dbReference type="InterPro" id="IPR050807">
    <property type="entry name" value="TransReg_Diox_bact_type"/>
</dbReference>
<reference evidence="5 6" key="1">
    <citation type="submission" date="2015-08" db="EMBL/GenBank/DDBJ databases">
        <title>Complete genome sequence of Sulfurifustis variabilis.</title>
        <authorList>
            <person name="Miura A."/>
            <person name="Kojima H."/>
            <person name="Fukui M."/>
        </authorList>
    </citation>
    <scope>NUCLEOTIDE SEQUENCE [LARGE SCALE GENOMIC DNA]</scope>
    <source>
        <strain evidence="6">skN76</strain>
    </source>
</reference>
<keyword evidence="3" id="KW-0804">Transcription</keyword>
<dbReference type="PROSITE" id="PS50943">
    <property type="entry name" value="HTH_CROC1"/>
    <property type="match status" value="1"/>
</dbReference>
<protein>
    <submittedName>
        <fullName evidence="5">Transcriptional regulator</fullName>
    </submittedName>
</protein>
<dbReference type="GO" id="GO:0003677">
    <property type="term" value="F:DNA binding"/>
    <property type="evidence" value="ECO:0007669"/>
    <property type="project" value="UniProtKB-KW"/>
</dbReference>
<dbReference type="SMART" id="SM00530">
    <property type="entry name" value="HTH_XRE"/>
    <property type="match status" value="1"/>
</dbReference>
<organism evidence="5 6">
    <name type="scientific">Sulfurifustis variabilis</name>
    <dbReference type="NCBI Taxonomy" id="1675686"/>
    <lineage>
        <taxon>Bacteria</taxon>
        <taxon>Pseudomonadati</taxon>
        <taxon>Pseudomonadota</taxon>
        <taxon>Gammaproteobacteria</taxon>
        <taxon>Acidiferrobacterales</taxon>
        <taxon>Acidiferrobacteraceae</taxon>
        <taxon>Sulfurifustis</taxon>
    </lineage>
</organism>
<keyword evidence="6" id="KW-1185">Reference proteome</keyword>
<dbReference type="CDD" id="cd00093">
    <property type="entry name" value="HTH_XRE"/>
    <property type="match status" value="1"/>
</dbReference>
<dbReference type="Pfam" id="PF01381">
    <property type="entry name" value="HTH_3"/>
    <property type="match status" value="1"/>
</dbReference>
<gene>
    <name evidence="5" type="ORF">SVA_2927</name>
</gene>
<name>A0A1B4V7K8_9GAMM</name>
<dbReference type="GO" id="GO:0003700">
    <property type="term" value="F:DNA-binding transcription factor activity"/>
    <property type="evidence" value="ECO:0007669"/>
    <property type="project" value="TreeGrafter"/>
</dbReference>
<dbReference type="AlphaFoldDB" id="A0A1B4V7K8"/>
<dbReference type="Proteomes" id="UP000218899">
    <property type="component" value="Chromosome"/>
</dbReference>
<dbReference type="PANTHER" id="PTHR46797">
    <property type="entry name" value="HTH-TYPE TRANSCRIPTIONAL REGULATOR"/>
    <property type="match status" value="1"/>
</dbReference>
<sequence length="93" mass="10284">MGKRARKLLAQKLRMLRMVNGWSQERLAAASGLHRTYISLIERAACNVSLDNLERLADAFGVSVSELLGAPDPTLVGEKLLAAFRPPNKPKER</sequence>
<dbReference type="SUPFAM" id="SSF47413">
    <property type="entry name" value="lambda repressor-like DNA-binding domains"/>
    <property type="match status" value="1"/>
</dbReference>
<keyword evidence="1" id="KW-0805">Transcription regulation</keyword>
<dbReference type="EMBL" id="AP014936">
    <property type="protein sequence ID" value="BAU49475.1"/>
    <property type="molecule type" value="Genomic_DNA"/>
</dbReference>
<evidence type="ECO:0000256" key="1">
    <source>
        <dbReference type="ARBA" id="ARBA00023015"/>
    </source>
</evidence>
<feature type="domain" description="HTH cro/C1-type" evidence="4">
    <location>
        <begin position="13"/>
        <end position="67"/>
    </location>
</feature>
<dbReference type="KEGG" id="sva:SVA_2927"/>
<dbReference type="Gene3D" id="1.10.260.40">
    <property type="entry name" value="lambda repressor-like DNA-binding domains"/>
    <property type="match status" value="1"/>
</dbReference>
<evidence type="ECO:0000313" key="5">
    <source>
        <dbReference type="EMBL" id="BAU49475.1"/>
    </source>
</evidence>
<keyword evidence="2" id="KW-0238">DNA-binding</keyword>
<proteinExistence type="predicted"/>
<evidence type="ECO:0000259" key="4">
    <source>
        <dbReference type="PROSITE" id="PS50943"/>
    </source>
</evidence>